<dbReference type="PANTHER" id="PTHR33710">
    <property type="entry name" value="BNAC02G09200D PROTEIN"/>
    <property type="match status" value="1"/>
</dbReference>
<evidence type="ECO:0000313" key="1">
    <source>
        <dbReference type="EMBL" id="KAK2653550.1"/>
    </source>
</evidence>
<keyword evidence="2" id="KW-1185">Reference proteome</keyword>
<name>A0AAD9X652_9ROSI</name>
<dbReference type="AlphaFoldDB" id="A0AAD9X652"/>
<protein>
    <submittedName>
        <fullName evidence="1">Uncharacterized protein</fullName>
    </submittedName>
</protein>
<reference evidence="1" key="1">
    <citation type="journal article" date="2023" name="Plant J.">
        <title>Genome sequences and population genomics provide insights into the demographic history, inbreeding, and mutation load of two 'living fossil' tree species of Dipteronia.</title>
        <authorList>
            <person name="Feng Y."/>
            <person name="Comes H.P."/>
            <person name="Chen J."/>
            <person name="Zhu S."/>
            <person name="Lu R."/>
            <person name="Zhang X."/>
            <person name="Li P."/>
            <person name="Qiu J."/>
            <person name="Olsen K.M."/>
            <person name="Qiu Y."/>
        </authorList>
    </citation>
    <scope>NUCLEOTIDE SEQUENCE</scope>
    <source>
        <strain evidence="1">KIB01</strain>
    </source>
</reference>
<accession>A0AAD9X652</accession>
<dbReference type="PANTHER" id="PTHR33710:SF64">
    <property type="entry name" value="ENDONUCLEASE_EXONUCLEASE_PHOSPHATASE DOMAIN-CONTAINING PROTEIN"/>
    <property type="match status" value="1"/>
</dbReference>
<proteinExistence type="predicted"/>
<dbReference type="Proteomes" id="UP001280121">
    <property type="component" value="Unassembled WGS sequence"/>
</dbReference>
<organism evidence="1 2">
    <name type="scientific">Dipteronia dyeriana</name>
    <dbReference type="NCBI Taxonomy" id="168575"/>
    <lineage>
        <taxon>Eukaryota</taxon>
        <taxon>Viridiplantae</taxon>
        <taxon>Streptophyta</taxon>
        <taxon>Embryophyta</taxon>
        <taxon>Tracheophyta</taxon>
        <taxon>Spermatophyta</taxon>
        <taxon>Magnoliopsida</taxon>
        <taxon>eudicotyledons</taxon>
        <taxon>Gunneridae</taxon>
        <taxon>Pentapetalae</taxon>
        <taxon>rosids</taxon>
        <taxon>malvids</taxon>
        <taxon>Sapindales</taxon>
        <taxon>Sapindaceae</taxon>
        <taxon>Hippocastanoideae</taxon>
        <taxon>Acereae</taxon>
        <taxon>Dipteronia</taxon>
    </lineage>
</organism>
<dbReference type="EMBL" id="JANJYI010000004">
    <property type="protein sequence ID" value="KAK2653550.1"/>
    <property type="molecule type" value="Genomic_DNA"/>
</dbReference>
<comment type="caution">
    <text evidence="1">The sequence shown here is derived from an EMBL/GenBank/DDBJ whole genome shotgun (WGS) entry which is preliminary data.</text>
</comment>
<sequence length="169" mass="19743">MVTIRNFNSFVKGAEVLNILMSCMSFTWTNLREIAAWARLDHFLFSLEILNWFPKMVQRGFSRSVSNHNPIGIGEPKTDRGLNSFHFFNWWTENKELTTEAIRGWKGYLVRGSKSQIHKAKMKASKMSIKKWLELNKKQNLSLEQLGDYVATLDKKVESKCWPECHKNT</sequence>
<evidence type="ECO:0000313" key="2">
    <source>
        <dbReference type="Proteomes" id="UP001280121"/>
    </source>
</evidence>
<gene>
    <name evidence="1" type="ORF">Ddye_013406</name>
</gene>